<dbReference type="Proteomes" id="UP000664859">
    <property type="component" value="Unassembled WGS sequence"/>
</dbReference>
<dbReference type="Gene3D" id="3.30.750.44">
    <property type="match status" value="1"/>
</dbReference>
<dbReference type="InterPro" id="IPR001478">
    <property type="entry name" value="PDZ"/>
</dbReference>
<dbReference type="SUPFAM" id="SSF52096">
    <property type="entry name" value="ClpP/crotonase"/>
    <property type="match status" value="2"/>
</dbReference>
<evidence type="ECO:0000256" key="5">
    <source>
        <dbReference type="SAM" id="SignalP"/>
    </source>
</evidence>
<organism evidence="7 8">
    <name type="scientific">Tribonema minus</name>
    <dbReference type="NCBI Taxonomy" id="303371"/>
    <lineage>
        <taxon>Eukaryota</taxon>
        <taxon>Sar</taxon>
        <taxon>Stramenopiles</taxon>
        <taxon>Ochrophyta</taxon>
        <taxon>PX clade</taxon>
        <taxon>Xanthophyceae</taxon>
        <taxon>Tribonematales</taxon>
        <taxon>Tribonemataceae</taxon>
        <taxon>Tribonema</taxon>
    </lineage>
</organism>
<gene>
    <name evidence="7" type="ORF">JKP88DRAFT_347157</name>
</gene>
<feature type="domain" description="Tail specific protease" evidence="6">
    <location>
        <begin position="159"/>
        <end position="388"/>
    </location>
</feature>
<dbReference type="Gene3D" id="3.90.226.10">
    <property type="entry name" value="2-enoyl-CoA Hydratase, Chain A, domain 1"/>
    <property type="match status" value="2"/>
</dbReference>
<dbReference type="EMBL" id="JAFCMP010000536">
    <property type="protein sequence ID" value="KAG5176587.1"/>
    <property type="molecule type" value="Genomic_DNA"/>
</dbReference>
<dbReference type="GO" id="GO:0008236">
    <property type="term" value="F:serine-type peptidase activity"/>
    <property type="evidence" value="ECO:0007669"/>
    <property type="project" value="UniProtKB-KW"/>
</dbReference>
<dbReference type="Pfam" id="PF03572">
    <property type="entry name" value="Peptidase_S41"/>
    <property type="match status" value="2"/>
</dbReference>
<reference evidence="7" key="1">
    <citation type="submission" date="2021-02" db="EMBL/GenBank/DDBJ databases">
        <title>First Annotated Genome of the Yellow-green Alga Tribonema minus.</title>
        <authorList>
            <person name="Mahan K.M."/>
        </authorList>
    </citation>
    <scope>NUCLEOTIDE SEQUENCE</scope>
    <source>
        <strain evidence="7">UTEX B ZZ1240</strain>
    </source>
</reference>
<evidence type="ECO:0000256" key="2">
    <source>
        <dbReference type="ARBA" id="ARBA00022670"/>
    </source>
</evidence>
<protein>
    <submittedName>
        <fullName evidence="7">ClpP/crotonase-like domain-containing protein</fullName>
    </submittedName>
</protein>
<dbReference type="OrthoDB" id="43580at2759"/>
<evidence type="ECO:0000313" key="7">
    <source>
        <dbReference type="EMBL" id="KAG5176587.1"/>
    </source>
</evidence>
<evidence type="ECO:0000313" key="8">
    <source>
        <dbReference type="Proteomes" id="UP000664859"/>
    </source>
</evidence>
<comment type="caution">
    <text evidence="7">The sequence shown here is derived from an EMBL/GenBank/DDBJ whole genome shotgun (WGS) entry which is preliminary data.</text>
</comment>
<dbReference type="AlphaFoldDB" id="A0A835YMM1"/>
<keyword evidence="4" id="KW-0720">Serine protease</keyword>
<evidence type="ECO:0000259" key="6">
    <source>
        <dbReference type="SMART" id="SM00245"/>
    </source>
</evidence>
<accession>A0A835YMM1</accession>
<dbReference type="CDD" id="cd07560">
    <property type="entry name" value="Peptidase_S41_CPP"/>
    <property type="match status" value="1"/>
</dbReference>
<dbReference type="SUPFAM" id="SSF50156">
    <property type="entry name" value="PDZ domain-like"/>
    <property type="match status" value="1"/>
</dbReference>
<dbReference type="GO" id="GO:0004175">
    <property type="term" value="F:endopeptidase activity"/>
    <property type="evidence" value="ECO:0007669"/>
    <property type="project" value="TreeGrafter"/>
</dbReference>
<feature type="signal peptide" evidence="5">
    <location>
        <begin position="1"/>
        <end position="19"/>
    </location>
</feature>
<proteinExistence type="inferred from homology"/>
<dbReference type="PANTHER" id="PTHR32060:SF22">
    <property type="entry name" value="CARBOXYL-TERMINAL-PROCESSING PEPTIDASE 3, CHLOROPLASTIC"/>
    <property type="match status" value="1"/>
</dbReference>
<evidence type="ECO:0000256" key="1">
    <source>
        <dbReference type="ARBA" id="ARBA00009179"/>
    </source>
</evidence>
<dbReference type="PANTHER" id="PTHR32060">
    <property type="entry name" value="TAIL-SPECIFIC PROTEASE"/>
    <property type="match status" value="1"/>
</dbReference>
<keyword evidence="5" id="KW-0732">Signal</keyword>
<evidence type="ECO:0000256" key="3">
    <source>
        <dbReference type="ARBA" id="ARBA00022801"/>
    </source>
</evidence>
<name>A0A835YMM1_9STRA</name>
<keyword evidence="8" id="KW-1185">Reference proteome</keyword>
<dbReference type="InterPro" id="IPR029045">
    <property type="entry name" value="ClpP/crotonase-like_dom_sf"/>
</dbReference>
<keyword evidence="3" id="KW-0378">Hydrolase</keyword>
<dbReference type="InterPro" id="IPR004447">
    <property type="entry name" value="Peptidase_S41A"/>
</dbReference>
<sequence length="397" mass="42739">MAKAVLFVVATALASFGEAFYLDRSHNGNDWSQVRERYRAEINSGKMNQRQATKEMLNLLGDKYTRLISAQVYESLSKYDMLGAGVMLSPNSEGRLSVAALPMAVLAEGRLSVAAPPMAASAAEKRGIVKGDLVTAINGMPTATMTSFDVIEFLSKYQEPTITFTITKPDGGSERVVELQRSFQKVSDPVGYMRIKEFNAVVVDKVREALVDLQAQGADEYILDLRGNGGGAFQSALGIASLFMENAPITYVVDGDGKKVGFNTKTDAVNTSAPLVVWIDRKSARRGASGIYSSTELHAGLCGPAHSLDLMRPVICSAFEVLAGALHDDCRALLMGTRSFGKGLIQAVYGLSDGSGLIVTVARYETPRGTNIQIGKAIDQGSFDIARERQLTCPPFE</sequence>
<evidence type="ECO:0000256" key="4">
    <source>
        <dbReference type="ARBA" id="ARBA00022825"/>
    </source>
</evidence>
<dbReference type="SMART" id="SM00245">
    <property type="entry name" value="TSPc"/>
    <property type="match status" value="1"/>
</dbReference>
<comment type="similarity">
    <text evidence="1">Belongs to the peptidase S41A family.</text>
</comment>
<dbReference type="InterPro" id="IPR005151">
    <property type="entry name" value="Tail-specific_protease"/>
</dbReference>
<keyword evidence="2" id="KW-0645">Protease</keyword>
<dbReference type="InterPro" id="IPR036034">
    <property type="entry name" value="PDZ_sf"/>
</dbReference>
<feature type="chain" id="PRO_5032928746" evidence="5">
    <location>
        <begin position="20"/>
        <end position="397"/>
    </location>
</feature>
<dbReference type="Pfam" id="PF00595">
    <property type="entry name" value="PDZ"/>
    <property type="match status" value="1"/>
</dbReference>
<dbReference type="GO" id="GO:0006508">
    <property type="term" value="P:proteolysis"/>
    <property type="evidence" value="ECO:0007669"/>
    <property type="project" value="UniProtKB-KW"/>
</dbReference>
<dbReference type="Gene3D" id="2.30.42.10">
    <property type="match status" value="1"/>
</dbReference>